<gene>
    <name evidence="1" type="ORF">LSINAPIS_LOCUS10384</name>
</gene>
<dbReference type="Proteomes" id="UP000324832">
    <property type="component" value="Unassembled WGS sequence"/>
</dbReference>
<dbReference type="AlphaFoldDB" id="A0A5E4QND8"/>
<proteinExistence type="predicted"/>
<name>A0A5E4QND8_9NEOP</name>
<evidence type="ECO:0000313" key="2">
    <source>
        <dbReference type="Proteomes" id="UP000324832"/>
    </source>
</evidence>
<sequence length="146" mass="17050">MEAIKLSSVVYEEMILVGADKTCIMMKLIGIITLCTLVAVSRAELRWDPTGQYRLVDDSTLVQQKPQQTARWNNIVPRFRSYVVHDSQPGYIPANYVTRSYPYQLEQLLALRNRLYPYRINEWNPYRSSVRGVSPFHYSYKQIVAQ</sequence>
<protein>
    <submittedName>
        <fullName evidence="1">Uncharacterized protein</fullName>
    </submittedName>
</protein>
<accession>A0A5E4QND8</accession>
<evidence type="ECO:0000313" key="1">
    <source>
        <dbReference type="EMBL" id="VVC99514.1"/>
    </source>
</evidence>
<reference evidence="1 2" key="1">
    <citation type="submission" date="2017-07" db="EMBL/GenBank/DDBJ databases">
        <authorList>
            <person name="Talla V."/>
            <person name="Backstrom N."/>
        </authorList>
    </citation>
    <scope>NUCLEOTIDE SEQUENCE [LARGE SCALE GENOMIC DNA]</scope>
</reference>
<keyword evidence="2" id="KW-1185">Reference proteome</keyword>
<dbReference type="EMBL" id="FZQP02004211">
    <property type="protein sequence ID" value="VVC99514.1"/>
    <property type="molecule type" value="Genomic_DNA"/>
</dbReference>
<organism evidence="1 2">
    <name type="scientific">Leptidea sinapis</name>
    <dbReference type="NCBI Taxonomy" id="189913"/>
    <lineage>
        <taxon>Eukaryota</taxon>
        <taxon>Metazoa</taxon>
        <taxon>Ecdysozoa</taxon>
        <taxon>Arthropoda</taxon>
        <taxon>Hexapoda</taxon>
        <taxon>Insecta</taxon>
        <taxon>Pterygota</taxon>
        <taxon>Neoptera</taxon>
        <taxon>Endopterygota</taxon>
        <taxon>Lepidoptera</taxon>
        <taxon>Glossata</taxon>
        <taxon>Ditrysia</taxon>
        <taxon>Papilionoidea</taxon>
        <taxon>Pieridae</taxon>
        <taxon>Dismorphiinae</taxon>
        <taxon>Leptidea</taxon>
    </lineage>
</organism>